<dbReference type="OrthoDB" id="153872at2759"/>
<gene>
    <name evidence="8" type="ORF">BG011_006457</name>
</gene>
<keyword evidence="5" id="KW-0539">Nucleus</keyword>
<dbReference type="EMBL" id="JAAAJA010000047">
    <property type="protein sequence ID" value="KAG0264611.1"/>
    <property type="molecule type" value="Genomic_DNA"/>
</dbReference>
<comment type="caution">
    <text evidence="8">The sequence shown here is derived from an EMBL/GenBank/DDBJ whole genome shotgun (WGS) entry which is preliminary data.</text>
</comment>
<evidence type="ECO:0000256" key="2">
    <source>
        <dbReference type="ARBA" id="ARBA00009368"/>
    </source>
</evidence>
<organism evidence="8 9">
    <name type="scientific">Mortierella polycephala</name>
    <dbReference type="NCBI Taxonomy" id="41804"/>
    <lineage>
        <taxon>Eukaryota</taxon>
        <taxon>Fungi</taxon>
        <taxon>Fungi incertae sedis</taxon>
        <taxon>Mucoromycota</taxon>
        <taxon>Mortierellomycotina</taxon>
        <taxon>Mortierellomycetes</taxon>
        <taxon>Mortierellales</taxon>
        <taxon>Mortierellaceae</taxon>
        <taxon>Mortierella</taxon>
    </lineage>
</organism>
<dbReference type="GO" id="GO:0005669">
    <property type="term" value="C:transcription factor TFIID complex"/>
    <property type="evidence" value="ECO:0007669"/>
    <property type="project" value="InterPro"/>
</dbReference>
<evidence type="ECO:0000256" key="1">
    <source>
        <dbReference type="ARBA" id="ARBA00004123"/>
    </source>
</evidence>
<keyword evidence="3" id="KW-0805">Transcription regulation</keyword>
<feature type="compositionally biased region" description="Basic and acidic residues" evidence="6">
    <location>
        <begin position="619"/>
        <end position="633"/>
    </location>
</feature>
<keyword evidence="9" id="KW-1185">Reference proteome</keyword>
<comment type="similarity">
    <text evidence="2">Belongs to the TAF7 family.</text>
</comment>
<dbReference type="GO" id="GO:0051123">
    <property type="term" value="P:RNA polymerase II preinitiation complex assembly"/>
    <property type="evidence" value="ECO:0007669"/>
    <property type="project" value="TreeGrafter"/>
</dbReference>
<evidence type="ECO:0000256" key="5">
    <source>
        <dbReference type="ARBA" id="ARBA00023242"/>
    </source>
</evidence>
<dbReference type="GO" id="GO:0016251">
    <property type="term" value="F:RNA polymerase II general transcription initiation factor activity"/>
    <property type="evidence" value="ECO:0007669"/>
    <property type="project" value="TreeGrafter"/>
</dbReference>
<sequence length="640" mass="68078">MSNPGSGSGGSGGAGPNFQPGMYPQPIGTFSGSAGTLPGASNIGTQLPNFMTSTTSTTSITMTAANMSIASSSGNMTTIPTSGTTLYTTNSSSSTTAIAPPPPPPGLAPVPSTLQPQSLQPLQRLGSSPLPITSPPAGTAPRKQLAAAAAAGAAVGSNKPGKAKGTYNRKAGGAGAGGGAGRRGGRGGGRGGGRAGGGGAGHADDEDGVGAGGGKDSDEDNEDEREVSIEEQFILRLPPGEMCDRFREKVISREVDESVKLKFTDARRGTFTFEGLEFPTKLVDLPTVIEAQKTLNGKQMYKVADISQMLLVDPTPVEKPPVEVKTEPDANAMPAPTLPPLKPSEYIWPDGLTNPLKNVRKRRFRKRVSKVAVEGVENEIERLLHEDALAEEVVYEIREQIDGMDRFDSEDGATPAPEGIQSDMDMDMDGIEGEGDEEMRDIDEDEDEDEGDQDDEDLLAELEREIGGGENATDEENGTPGPQDTKPKERMGSHGNAVGITDIRMVSGPSIRGPGSNLAAGIGSTPKMPSSMSKKQPDEDEEEEDEEEEDDDEDEDDDSGSEEEDEEEDEESAQIEKLLKDEINELNTKVKENEEKLQSAPNDILKRRFGSILENLRKELGLKTKQLEEAKERTKAKRKQ</sequence>
<keyword evidence="4" id="KW-0804">Transcription</keyword>
<dbReference type="InterPro" id="IPR037817">
    <property type="entry name" value="TAF7"/>
</dbReference>
<dbReference type="Pfam" id="PF04658">
    <property type="entry name" value="TAFII55_N"/>
    <property type="match status" value="1"/>
</dbReference>
<feature type="compositionally biased region" description="Low complexity" evidence="6">
    <location>
        <begin position="109"/>
        <end position="131"/>
    </location>
</feature>
<name>A0A9P6QEP4_9FUNG</name>
<feature type="compositionally biased region" description="Low complexity" evidence="6">
    <location>
        <begin position="80"/>
        <end position="98"/>
    </location>
</feature>
<feature type="compositionally biased region" description="Acidic residues" evidence="6">
    <location>
        <begin position="538"/>
        <end position="573"/>
    </location>
</feature>
<dbReference type="Proteomes" id="UP000726737">
    <property type="component" value="Unassembled WGS sequence"/>
</dbReference>
<feature type="region of interest" description="Disordered" evidence="6">
    <location>
        <begin position="318"/>
        <end position="337"/>
    </location>
</feature>
<protein>
    <recommendedName>
        <fullName evidence="7">TAFII55 protein conserved region domain-containing protein</fullName>
    </recommendedName>
</protein>
<feature type="region of interest" description="Disordered" evidence="6">
    <location>
        <begin position="1"/>
        <end position="35"/>
    </location>
</feature>
<feature type="domain" description="TAFII55 protein conserved region" evidence="7">
    <location>
        <begin position="229"/>
        <end position="392"/>
    </location>
</feature>
<evidence type="ECO:0000259" key="7">
    <source>
        <dbReference type="SMART" id="SM01370"/>
    </source>
</evidence>
<evidence type="ECO:0000313" key="8">
    <source>
        <dbReference type="EMBL" id="KAG0264611.1"/>
    </source>
</evidence>
<accession>A0A9P6QEP4</accession>
<dbReference type="AlphaFoldDB" id="A0A9P6QEP4"/>
<reference evidence="8" key="1">
    <citation type="journal article" date="2020" name="Fungal Divers.">
        <title>Resolving the Mortierellaceae phylogeny through synthesis of multi-gene phylogenetics and phylogenomics.</title>
        <authorList>
            <person name="Vandepol N."/>
            <person name="Liber J."/>
            <person name="Desiro A."/>
            <person name="Na H."/>
            <person name="Kennedy M."/>
            <person name="Barry K."/>
            <person name="Grigoriev I.V."/>
            <person name="Miller A.N."/>
            <person name="O'Donnell K."/>
            <person name="Stajich J.E."/>
            <person name="Bonito G."/>
        </authorList>
    </citation>
    <scope>NUCLEOTIDE SEQUENCE</scope>
    <source>
        <strain evidence="8">KOD948</strain>
    </source>
</reference>
<feature type="compositionally biased region" description="Acidic residues" evidence="6">
    <location>
        <begin position="424"/>
        <end position="460"/>
    </location>
</feature>
<feature type="compositionally biased region" description="Gly residues" evidence="6">
    <location>
        <begin position="172"/>
        <end position="201"/>
    </location>
</feature>
<feature type="region of interest" description="Disordered" evidence="6">
    <location>
        <begin position="404"/>
        <end position="577"/>
    </location>
</feature>
<evidence type="ECO:0000256" key="3">
    <source>
        <dbReference type="ARBA" id="ARBA00023015"/>
    </source>
</evidence>
<dbReference type="CDD" id="cd08047">
    <property type="entry name" value="TAF7"/>
    <property type="match status" value="1"/>
</dbReference>
<feature type="compositionally biased region" description="Gly residues" evidence="6">
    <location>
        <begin position="1"/>
        <end position="15"/>
    </location>
</feature>
<dbReference type="PANTHER" id="PTHR12228:SF0">
    <property type="entry name" value="TATA-BOX BINDING PROTEIN ASSOCIATED FACTOR 7"/>
    <property type="match status" value="1"/>
</dbReference>
<evidence type="ECO:0000313" key="9">
    <source>
        <dbReference type="Proteomes" id="UP000726737"/>
    </source>
</evidence>
<feature type="region of interest" description="Disordered" evidence="6">
    <location>
        <begin position="72"/>
        <end position="229"/>
    </location>
</feature>
<feature type="region of interest" description="Disordered" evidence="6">
    <location>
        <begin position="619"/>
        <end position="640"/>
    </location>
</feature>
<proteinExistence type="inferred from homology"/>
<dbReference type="SMART" id="SM01370">
    <property type="entry name" value="TAFII55_N"/>
    <property type="match status" value="1"/>
</dbReference>
<evidence type="ECO:0000256" key="6">
    <source>
        <dbReference type="SAM" id="MobiDB-lite"/>
    </source>
</evidence>
<evidence type="ECO:0000256" key="4">
    <source>
        <dbReference type="ARBA" id="ARBA00023163"/>
    </source>
</evidence>
<dbReference type="InterPro" id="IPR006751">
    <property type="entry name" value="TAFII55_prot_cons_reg"/>
</dbReference>
<feature type="compositionally biased region" description="Pro residues" evidence="6">
    <location>
        <begin position="99"/>
        <end position="108"/>
    </location>
</feature>
<dbReference type="PANTHER" id="PTHR12228">
    <property type="entry name" value="TRANSCRIPTION INITIATION FACTOR TFIID 55 KD SUBUNIT-RELATED"/>
    <property type="match status" value="1"/>
</dbReference>
<comment type="subcellular location">
    <subcellularLocation>
        <location evidence="1">Nucleus</location>
    </subcellularLocation>
</comment>